<evidence type="ECO:0000256" key="7">
    <source>
        <dbReference type="SAM" id="MobiDB-lite"/>
    </source>
</evidence>
<dbReference type="PRINTS" id="PR00773">
    <property type="entry name" value="GRPEPROTEIN"/>
</dbReference>
<keyword evidence="2 3" id="KW-0143">Chaperone</keyword>
<dbReference type="EMBL" id="JAGTUK010000002">
    <property type="protein sequence ID" value="MBS0023727.1"/>
    <property type="molecule type" value="Genomic_DNA"/>
</dbReference>
<evidence type="ECO:0000256" key="5">
    <source>
        <dbReference type="RuleBase" id="RU004478"/>
    </source>
</evidence>
<feature type="region of interest" description="Disordered" evidence="7">
    <location>
        <begin position="1"/>
        <end position="58"/>
    </location>
</feature>
<dbReference type="RefSeq" id="WP_211541971.1">
    <property type="nucleotide sequence ID" value="NZ_CBDREF010000001.1"/>
</dbReference>
<evidence type="ECO:0000256" key="1">
    <source>
        <dbReference type="ARBA" id="ARBA00009054"/>
    </source>
</evidence>
<dbReference type="SUPFAM" id="SSF58014">
    <property type="entry name" value="Coiled-coil domain of nucleotide exchange factor GrpE"/>
    <property type="match status" value="1"/>
</dbReference>
<dbReference type="PANTHER" id="PTHR21237:SF23">
    <property type="entry name" value="GRPE PROTEIN HOMOLOG, MITOCHONDRIAL"/>
    <property type="match status" value="1"/>
</dbReference>
<evidence type="ECO:0000256" key="3">
    <source>
        <dbReference type="HAMAP-Rule" id="MF_01151"/>
    </source>
</evidence>
<evidence type="ECO:0000256" key="6">
    <source>
        <dbReference type="SAM" id="Coils"/>
    </source>
</evidence>
<comment type="function">
    <text evidence="3 4">Participates actively in the response to hyperosmotic and heat shock by preventing the aggregation of stress-denatured proteins, in association with DnaK and GrpE. It is the nucleotide exchange factor for DnaK and may function as a thermosensor. Unfolded proteins bind initially to DnaJ; upon interaction with the DnaJ-bound protein, DnaK hydrolyzes its bound ATP, resulting in the formation of a stable complex. GrpE releases ADP from DnaK; ATP binding to DnaK triggers the release of the substrate protein, thus completing the reaction cycle. Several rounds of ATP-dependent interactions between DnaJ, DnaK and GrpE are required for fully efficient folding.</text>
</comment>
<protein>
    <recommendedName>
        <fullName evidence="3 4">Protein GrpE</fullName>
    </recommendedName>
    <alternativeName>
        <fullName evidence="3">HSP-70 cofactor</fullName>
    </alternativeName>
</protein>
<organism evidence="8 9">
    <name type="scientific">Microbacterium paraoxydans</name>
    <dbReference type="NCBI Taxonomy" id="199592"/>
    <lineage>
        <taxon>Bacteria</taxon>
        <taxon>Bacillati</taxon>
        <taxon>Actinomycetota</taxon>
        <taxon>Actinomycetes</taxon>
        <taxon>Micrococcales</taxon>
        <taxon>Microbacteriaceae</taxon>
        <taxon>Microbacterium</taxon>
    </lineage>
</organism>
<dbReference type="Gene3D" id="2.30.22.10">
    <property type="entry name" value="Head domain of nucleotide exchange factor GrpE"/>
    <property type="match status" value="1"/>
</dbReference>
<evidence type="ECO:0000313" key="9">
    <source>
        <dbReference type="Proteomes" id="UP000678243"/>
    </source>
</evidence>
<dbReference type="Pfam" id="PF01025">
    <property type="entry name" value="GrpE"/>
    <property type="match status" value="1"/>
</dbReference>
<gene>
    <name evidence="3" type="primary">grpE</name>
    <name evidence="8" type="ORF">KE274_06355</name>
</gene>
<dbReference type="InterPro" id="IPR000740">
    <property type="entry name" value="GrpE"/>
</dbReference>
<comment type="similarity">
    <text evidence="1 3 5">Belongs to the GrpE family.</text>
</comment>
<dbReference type="PANTHER" id="PTHR21237">
    <property type="entry name" value="GRPE PROTEIN"/>
    <property type="match status" value="1"/>
</dbReference>
<dbReference type="SUPFAM" id="SSF51064">
    <property type="entry name" value="Head domain of nucleotide exchange factor GrpE"/>
    <property type="match status" value="1"/>
</dbReference>
<keyword evidence="3 4" id="KW-0346">Stress response</keyword>
<sequence length="218" mass="23254">MTDKNFDENQNPESAEGRSEGSDAQASGPAPQNPDSREAKAAEGSDETPVDGAPDDLTVDDILGAAQTADAAAGDAAIADAENALLNDLKRLQAEYANYRRRTEEQRQIEIERAKGEAAKGLIPVLDDLGRAEQHGDLVEGTPFAVIADKVRAVVERLGVVGYGEKGEEFDPQRHEAIFQQPTPGVEKATVLEVVEVGYRLGDVELRPAKVVVAVPAE</sequence>
<keyword evidence="9" id="KW-1185">Reference proteome</keyword>
<proteinExistence type="inferred from homology"/>
<dbReference type="InterPro" id="IPR013805">
    <property type="entry name" value="GrpE_CC"/>
</dbReference>
<dbReference type="PROSITE" id="PS01071">
    <property type="entry name" value="GRPE"/>
    <property type="match status" value="1"/>
</dbReference>
<comment type="subcellular location">
    <subcellularLocation>
        <location evidence="3">Cytoplasm</location>
    </subcellularLocation>
</comment>
<keyword evidence="6" id="KW-0175">Coiled coil</keyword>
<dbReference type="Gene3D" id="3.90.20.20">
    <property type="match status" value="1"/>
</dbReference>
<reference evidence="8 9" key="1">
    <citation type="submission" date="2021-04" db="EMBL/GenBank/DDBJ databases">
        <title>Whole genome analysis of root endophytic bacterium Microbacterium paraoxydans ku-mp colonizing RP-bio226 rice variety.</title>
        <authorList>
            <person name="Ulaganathan K."/>
            <person name="Latha B."/>
        </authorList>
    </citation>
    <scope>NUCLEOTIDE SEQUENCE [LARGE SCALE GENOMIC DNA]</scope>
    <source>
        <strain evidence="9">ku-mp</strain>
    </source>
</reference>
<dbReference type="CDD" id="cd00446">
    <property type="entry name" value="GrpE"/>
    <property type="match status" value="1"/>
</dbReference>
<comment type="caution">
    <text evidence="8">The sequence shown here is derived from an EMBL/GenBank/DDBJ whole genome shotgun (WGS) entry which is preliminary data.</text>
</comment>
<evidence type="ECO:0000313" key="8">
    <source>
        <dbReference type="EMBL" id="MBS0023727.1"/>
    </source>
</evidence>
<name>A0ABS5IN91_9MICO</name>
<dbReference type="HAMAP" id="MF_01151">
    <property type="entry name" value="GrpE"/>
    <property type="match status" value="1"/>
</dbReference>
<dbReference type="InterPro" id="IPR009012">
    <property type="entry name" value="GrpE_head"/>
</dbReference>
<dbReference type="Proteomes" id="UP000678243">
    <property type="component" value="Unassembled WGS sequence"/>
</dbReference>
<accession>A0ABS5IN91</accession>
<keyword evidence="3" id="KW-0963">Cytoplasm</keyword>
<comment type="subunit">
    <text evidence="3">Homodimer.</text>
</comment>
<feature type="coiled-coil region" evidence="6">
    <location>
        <begin position="82"/>
        <end position="109"/>
    </location>
</feature>
<evidence type="ECO:0000256" key="2">
    <source>
        <dbReference type="ARBA" id="ARBA00023186"/>
    </source>
</evidence>
<feature type="compositionally biased region" description="Acidic residues" evidence="7">
    <location>
        <begin position="44"/>
        <end position="58"/>
    </location>
</feature>
<evidence type="ECO:0000256" key="4">
    <source>
        <dbReference type="RuleBase" id="RU000639"/>
    </source>
</evidence>